<accession>A0ACB9HMB0</accession>
<reference evidence="1 2" key="2">
    <citation type="journal article" date="2022" name="Mol. Ecol. Resour.">
        <title>The genomes of chicory, endive, great burdock and yacon provide insights into Asteraceae paleo-polyploidization history and plant inulin production.</title>
        <authorList>
            <person name="Fan W."/>
            <person name="Wang S."/>
            <person name="Wang H."/>
            <person name="Wang A."/>
            <person name="Jiang F."/>
            <person name="Liu H."/>
            <person name="Zhao H."/>
            <person name="Xu D."/>
            <person name="Zhang Y."/>
        </authorList>
    </citation>
    <scope>NUCLEOTIDE SEQUENCE [LARGE SCALE GENOMIC DNA]</scope>
    <source>
        <strain evidence="2">cv. Yunnan</strain>
        <tissue evidence="1">Leaves</tissue>
    </source>
</reference>
<dbReference type="Proteomes" id="UP001056120">
    <property type="component" value="Linkage Group LG12"/>
</dbReference>
<sequence length="112" mass="11990">MVQMAATMVVITEAGCYNGAAVAASGYSSNPNSRCNGVDEKRSGKATTDLGHEDLISGISTIRGSLLKMWVLEFLPLEGEAHSQIEITRDGNLGKFKSQLQPFQEGKMKIVG</sequence>
<comment type="caution">
    <text evidence="1">The sequence shown here is derived from an EMBL/GenBank/DDBJ whole genome shotgun (WGS) entry which is preliminary data.</text>
</comment>
<name>A0ACB9HMB0_9ASTR</name>
<evidence type="ECO:0000313" key="2">
    <source>
        <dbReference type="Proteomes" id="UP001056120"/>
    </source>
</evidence>
<reference evidence="2" key="1">
    <citation type="journal article" date="2022" name="Mol. Ecol. Resour.">
        <title>The genomes of chicory, endive, great burdock and yacon provide insights into Asteraceae palaeo-polyploidization history and plant inulin production.</title>
        <authorList>
            <person name="Fan W."/>
            <person name="Wang S."/>
            <person name="Wang H."/>
            <person name="Wang A."/>
            <person name="Jiang F."/>
            <person name="Liu H."/>
            <person name="Zhao H."/>
            <person name="Xu D."/>
            <person name="Zhang Y."/>
        </authorList>
    </citation>
    <scope>NUCLEOTIDE SEQUENCE [LARGE SCALE GENOMIC DNA]</scope>
    <source>
        <strain evidence="2">cv. Yunnan</strain>
    </source>
</reference>
<organism evidence="1 2">
    <name type="scientific">Smallanthus sonchifolius</name>
    <dbReference type="NCBI Taxonomy" id="185202"/>
    <lineage>
        <taxon>Eukaryota</taxon>
        <taxon>Viridiplantae</taxon>
        <taxon>Streptophyta</taxon>
        <taxon>Embryophyta</taxon>
        <taxon>Tracheophyta</taxon>
        <taxon>Spermatophyta</taxon>
        <taxon>Magnoliopsida</taxon>
        <taxon>eudicotyledons</taxon>
        <taxon>Gunneridae</taxon>
        <taxon>Pentapetalae</taxon>
        <taxon>asterids</taxon>
        <taxon>campanulids</taxon>
        <taxon>Asterales</taxon>
        <taxon>Asteraceae</taxon>
        <taxon>Asteroideae</taxon>
        <taxon>Heliantheae alliance</taxon>
        <taxon>Millerieae</taxon>
        <taxon>Smallanthus</taxon>
    </lineage>
</organism>
<proteinExistence type="predicted"/>
<keyword evidence="2" id="KW-1185">Reference proteome</keyword>
<dbReference type="EMBL" id="CM042029">
    <property type="protein sequence ID" value="KAI3796375.1"/>
    <property type="molecule type" value="Genomic_DNA"/>
</dbReference>
<protein>
    <submittedName>
        <fullName evidence="1">Uncharacterized protein</fullName>
    </submittedName>
</protein>
<gene>
    <name evidence="1" type="ORF">L1987_39045</name>
</gene>
<evidence type="ECO:0000313" key="1">
    <source>
        <dbReference type="EMBL" id="KAI3796375.1"/>
    </source>
</evidence>